<accession>A0A3E0X0V2</accession>
<evidence type="ECO:0000313" key="5">
    <source>
        <dbReference type="Proteomes" id="UP000256763"/>
    </source>
</evidence>
<evidence type="ECO:0000313" key="4">
    <source>
        <dbReference type="EMBL" id="RFA38051.1"/>
    </source>
</evidence>
<organism evidence="4 5">
    <name type="scientific">Alkalilimnicola ehrlichii</name>
    <dbReference type="NCBI Taxonomy" id="351052"/>
    <lineage>
        <taxon>Bacteria</taxon>
        <taxon>Pseudomonadati</taxon>
        <taxon>Pseudomonadota</taxon>
        <taxon>Gammaproteobacteria</taxon>
        <taxon>Chromatiales</taxon>
        <taxon>Ectothiorhodospiraceae</taxon>
        <taxon>Alkalilimnicola</taxon>
    </lineage>
</organism>
<reference evidence="5" key="1">
    <citation type="submission" date="2017-05" db="EMBL/GenBank/DDBJ databases">
        <authorList>
            <person name="Sharma S."/>
            <person name="Sidhu C."/>
            <person name="Pinnaka A.K."/>
        </authorList>
    </citation>
    <scope>NUCLEOTIDE SEQUENCE [LARGE SCALE GENOMIC DNA]</scope>
    <source>
        <strain evidence="5">AK93</strain>
    </source>
</reference>
<feature type="chain" id="PRO_5017796595" description="Retropepsin-like aspartic endopeptidase domain-containing protein" evidence="2">
    <location>
        <begin position="23"/>
        <end position="186"/>
    </location>
</feature>
<name>A0A3E0X0V2_9GAMM</name>
<keyword evidence="2" id="KW-0732">Signal</keyword>
<dbReference type="SUPFAM" id="SSF50630">
    <property type="entry name" value="Acid proteases"/>
    <property type="match status" value="1"/>
</dbReference>
<sequence length="186" mass="21076">MSLVRRNMLLVLLLLPFSSALAESERKVMGWVEDVVIEPPGFNMEAKLDSGALTSSLHATNIERFKKDGEEWVRFTVHNGDGSRSKLLEKPLYRDVLIKRHGADSQRRPVVRLAFCLAGQSHEAQFSLTDRSNFIYPVLLGRRFLGDVALIDSRDRHLTTGSCQDQEEYEEEPEGDSRTESEPEDA</sequence>
<protein>
    <recommendedName>
        <fullName evidence="3">Retropepsin-like aspartic endopeptidase domain-containing protein</fullName>
    </recommendedName>
</protein>
<gene>
    <name evidence="4" type="ORF">CAL65_06860</name>
</gene>
<dbReference type="InterPro" id="IPR008503">
    <property type="entry name" value="Asp_endopeptidase"/>
</dbReference>
<dbReference type="InterPro" id="IPR021109">
    <property type="entry name" value="Peptidase_aspartic_dom_sf"/>
</dbReference>
<proteinExistence type="predicted"/>
<dbReference type="Gene3D" id="2.40.70.10">
    <property type="entry name" value="Acid Proteases"/>
    <property type="match status" value="1"/>
</dbReference>
<dbReference type="RefSeq" id="WP_116301365.1">
    <property type="nucleotide sequence ID" value="NZ_NFZV01000004.1"/>
</dbReference>
<feature type="region of interest" description="Disordered" evidence="1">
    <location>
        <begin position="157"/>
        <end position="186"/>
    </location>
</feature>
<dbReference type="Proteomes" id="UP000256763">
    <property type="component" value="Unassembled WGS sequence"/>
</dbReference>
<feature type="domain" description="Retropepsin-like aspartic endopeptidase" evidence="3">
    <location>
        <begin position="28"/>
        <end position="156"/>
    </location>
</feature>
<evidence type="ECO:0000259" key="3">
    <source>
        <dbReference type="Pfam" id="PF05618"/>
    </source>
</evidence>
<comment type="caution">
    <text evidence="4">The sequence shown here is derived from an EMBL/GenBank/DDBJ whole genome shotgun (WGS) entry which is preliminary data.</text>
</comment>
<feature type="compositionally biased region" description="Acidic residues" evidence="1">
    <location>
        <begin position="165"/>
        <end position="174"/>
    </location>
</feature>
<dbReference type="Pfam" id="PF05618">
    <property type="entry name" value="Zn_protease"/>
    <property type="match status" value="1"/>
</dbReference>
<dbReference type="EMBL" id="NFZW01000005">
    <property type="protein sequence ID" value="RFA38051.1"/>
    <property type="molecule type" value="Genomic_DNA"/>
</dbReference>
<dbReference type="AlphaFoldDB" id="A0A3E0X0V2"/>
<feature type="compositionally biased region" description="Basic and acidic residues" evidence="1">
    <location>
        <begin position="175"/>
        <end position="186"/>
    </location>
</feature>
<keyword evidence="5" id="KW-1185">Reference proteome</keyword>
<evidence type="ECO:0000256" key="1">
    <source>
        <dbReference type="SAM" id="MobiDB-lite"/>
    </source>
</evidence>
<dbReference type="PANTHER" id="PTHR38037:SF2">
    <property type="entry name" value="ATP-DEPENDENT ZINC PROTEASE DOMAIN-CONTAINING PROTEIN-RELATED"/>
    <property type="match status" value="1"/>
</dbReference>
<dbReference type="PANTHER" id="PTHR38037">
    <property type="entry name" value="ZN_PROTEASE DOMAIN-CONTAINING PROTEIN"/>
    <property type="match status" value="1"/>
</dbReference>
<evidence type="ECO:0000256" key="2">
    <source>
        <dbReference type="SAM" id="SignalP"/>
    </source>
</evidence>
<feature type="signal peptide" evidence="2">
    <location>
        <begin position="1"/>
        <end position="22"/>
    </location>
</feature>
<dbReference type="OrthoDB" id="8546610at2"/>